<comment type="caution">
    <text evidence="1">The sequence shown here is derived from an EMBL/GenBank/DDBJ whole genome shotgun (WGS) entry which is preliminary data.</text>
</comment>
<dbReference type="EMBL" id="BTGU01000008">
    <property type="protein sequence ID" value="GMN38730.1"/>
    <property type="molecule type" value="Genomic_DNA"/>
</dbReference>
<accession>A0AA87ZU16</accession>
<proteinExistence type="predicted"/>
<name>A0AA87ZU16_FICCA</name>
<protein>
    <submittedName>
        <fullName evidence="1">Uncharacterized protein</fullName>
    </submittedName>
</protein>
<organism evidence="1 2">
    <name type="scientific">Ficus carica</name>
    <name type="common">Common fig</name>
    <dbReference type="NCBI Taxonomy" id="3494"/>
    <lineage>
        <taxon>Eukaryota</taxon>
        <taxon>Viridiplantae</taxon>
        <taxon>Streptophyta</taxon>
        <taxon>Embryophyta</taxon>
        <taxon>Tracheophyta</taxon>
        <taxon>Spermatophyta</taxon>
        <taxon>Magnoliopsida</taxon>
        <taxon>eudicotyledons</taxon>
        <taxon>Gunneridae</taxon>
        <taxon>Pentapetalae</taxon>
        <taxon>rosids</taxon>
        <taxon>fabids</taxon>
        <taxon>Rosales</taxon>
        <taxon>Moraceae</taxon>
        <taxon>Ficeae</taxon>
        <taxon>Ficus</taxon>
    </lineage>
</organism>
<gene>
    <name evidence="1" type="ORF">TIFTF001_007959</name>
</gene>
<dbReference type="AlphaFoldDB" id="A0AA87ZU16"/>
<sequence>MFQLYGHCTPNGLITRVPPVWYCCQSGRDGMTWAVWGQSAHEGFSSYRESSARVSTKGLDSGPLVVHNGEHQTNSMVVIRHSSQGRNFGPLIRGTRPPALLH</sequence>
<keyword evidence="2" id="KW-1185">Reference proteome</keyword>
<dbReference type="Proteomes" id="UP001187192">
    <property type="component" value="Unassembled WGS sequence"/>
</dbReference>
<reference evidence="1" key="1">
    <citation type="submission" date="2023-07" db="EMBL/GenBank/DDBJ databases">
        <title>draft genome sequence of fig (Ficus carica).</title>
        <authorList>
            <person name="Takahashi T."/>
            <person name="Nishimura K."/>
        </authorList>
    </citation>
    <scope>NUCLEOTIDE SEQUENCE</scope>
</reference>
<evidence type="ECO:0000313" key="2">
    <source>
        <dbReference type="Proteomes" id="UP001187192"/>
    </source>
</evidence>
<evidence type="ECO:0000313" key="1">
    <source>
        <dbReference type="EMBL" id="GMN38730.1"/>
    </source>
</evidence>